<dbReference type="InterPro" id="IPR051325">
    <property type="entry name" value="Nudix_hydrolase_domain"/>
</dbReference>
<dbReference type="Proteomes" id="UP000286715">
    <property type="component" value="Unassembled WGS sequence"/>
</dbReference>
<evidence type="ECO:0000259" key="2">
    <source>
        <dbReference type="PROSITE" id="PS51462"/>
    </source>
</evidence>
<dbReference type="Pfam" id="PF00293">
    <property type="entry name" value="NUDIX"/>
    <property type="match status" value="1"/>
</dbReference>
<gene>
    <name evidence="3" type="ORF">JCM31826_06080</name>
</gene>
<dbReference type="EMBL" id="BHZE01000004">
    <property type="protein sequence ID" value="GCD77126.1"/>
    <property type="molecule type" value="Genomic_DNA"/>
</dbReference>
<dbReference type="SUPFAM" id="SSF55811">
    <property type="entry name" value="Nudix"/>
    <property type="match status" value="1"/>
</dbReference>
<dbReference type="InterPro" id="IPR000086">
    <property type="entry name" value="NUDIX_hydrolase_dom"/>
</dbReference>
<protein>
    <recommendedName>
        <fullName evidence="2">Nudix hydrolase domain-containing protein</fullName>
    </recommendedName>
</protein>
<dbReference type="PANTHER" id="PTHR21340:SF0">
    <property type="entry name" value="BIS(5'-NUCLEOSYL)-TETRAPHOSPHATASE [ASYMMETRICAL]"/>
    <property type="match status" value="1"/>
</dbReference>
<dbReference type="GO" id="GO:0004081">
    <property type="term" value="F:bis(5'-nucleosyl)-tetraphosphatase (asymmetrical) activity"/>
    <property type="evidence" value="ECO:0007669"/>
    <property type="project" value="TreeGrafter"/>
</dbReference>
<dbReference type="PROSITE" id="PS51462">
    <property type="entry name" value="NUDIX"/>
    <property type="match status" value="1"/>
</dbReference>
<feature type="domain" description="Nudix hydrolase" evidence="2">
    <location>
        <begin position="69"/>
        <end position="200"/>
    </location>
</feature>
<accession>A0A401XJE2</accession>
<dbReference type="AlphaFoldDB" id="A0A401XJE2"/>
<proteinExistence type="predicted"/>
<organism evidence="3 4">
    <name type="scientific">Thermaurantimonas aggregans</name>
    <dbReference type="NCBI Taxonomy" id="2173829"/>
    <lineage>
        <taxon>Bacteria</taxon>
        <taxon>Pseudomonadati</taxon>
        <taxon>Bacteroidota</taxon>
        <taxon>Flavobacteriia</taxon>
        <taxon>Flavobacteriales</taxon>
        <taxon>Schleiferiaceae</taxon>
        <taxon>Thermaurantimonas</taxon>
    </lineage>
</organism>
<keyword evidence="4" id="KW-1185">Reference proteome</keyword>
<evidence type="ECO:0000313" key="3">
    <source>
        <dbReference type="EMBL" id="GCD77126.1"/>
    </source>
</evidence>
<evidence type="ECO:0000313" key="4">
    <source>
        <dbReference type="Proteomes" id="UP000286715"/>
    </source>
</evidence>
<dbReference type="Gene3D" id="3.90.79.10">
    <property type="entry name" value="Nucleoside Triphosphate Pyrophosphohydrolase"/>
    <property type="match status" value="1"/>
</dbReference>
<dbReference type="PANTHER" id="PTHR21340">
    <property type="entry name" value="DIADENOSINE 5,5-P1,P4-TETRAPHOSPHATE PYROPHOSPHOHYDROLASE MUTT"/>
    <property type="match status" value="1"/>
</dbReference>
<dbReference type="PROSITE" id="PS00893">
    <property type="entry name" value="NUDIX_BOX"/>
    <property type="match status" value="1"/>
</dbReference>
<sequence length="204" mass="23899">MYKVNIQNSLLAIGGKPIRRPDWLIDYYNFFPFDTIINQLENSPVTLYYHIKADSNEEEVWKEFTKYFEIIHAAGGVVKNKDGKFLIIKRHGKFDLPKGKVEEYENLRDAALREVAEECGIKNCTLDTEEPTISYHTYSIDGKRVLKKTHWFPMTVDNSLDLFKPQTEEGITDVFWLEPEKLNTIFSNTYPNIKDLLIHFSKKK</sequence>
<dbReference type="GO" id="GO:0006167">
    <property type="term" value="P:AMP biosynthetic process"/>
    <property type="evidence" value="ECO:0007669"/>
    <property type="project" value="TreeGrafter"/>
</dbReference>
<reference evidence="3 4" key="1">
    <citation type="submission" date="2018-11" db="EMBL/GenBank/DDBJ databases">
        <title>Schleiferia aggregans sp. nov., a moderately thermophilic heterotrophic bacterium isolated from microbial mats at a terrestrial hot spring.</title>
        <authorList>
            <person name="Iino T."/>
            <person name="Ohkuma M."/>
            <person name="Haruta S."/>
        </authorList>
    </citation>
    <scope>NUCLEOTIDE SEQUENCE [LARGE SCALE GENOMIC DNA]</scope>
    <source>
        <strain evidence="3 4">LA</strain>
    </source>
</reference>
<name>A0A401XJE2_9FLAO</name>
<keyword evidence="1" id="KW-0378">Hydrolase</keyword>
<dbReference type="GO" id="GO:0006754">
    <property type="term" value="P:ATP biosynthetic process"/>
    <property type="evidence" value="ECO:0007669"/>
    <property type="project" value="TreeGrafter"/>
</dbReference>
<dbReference type="CDD" id="cd03673">
    <property type="entry name" value="NUDIX_Ap6A_hydrolase"/>
    <property type="match status" value="1"/>
</dbReference>
<comment type="caution">
    <text evidence="3">The sequence shown here is derived from an EMBL/GenBank/DDBJ whole genome shotgun (WGS) entry which is preliminary data.</text>
</comment>
<evidence type="ECO:0000256" key="1">
    <source>
        <dbReference type="ARBA" id="ARBA00022801"/>
    </source>
</evidence>
<dbReference type="InterPro" id="IPR015797">
    <property type="entry name" value="NUDIX_hydrolase-like_dom_sf"/>
</dbReference>
<dbReference type="InterPro" id="IPR020084">
    <property type="entry name" value="NUDIX_hydrolase_CS"/>
</dbReference>